<dbReference type="AlphaFoldDB" id="A0A2U1MIC1"/>
<proteinExistence type="predicted"/>
<keyword evidence="3" id="KW-1185">Reference proteome</keyword>
<dbReference type="OrthoDB" id="1687559at2759"/>
<evidence type="ECO:0000313" key="3">
    <source>
        <dbReference type="Proteomes" id="UP000245207"/>
    </source>
</evidence>
<reference evidence="2 3" key="1">
    <citation type="journal article" date="2018" name="Mol. Plant">
        <title>The genome of Artemisia annua provides insight into the evolution of Asteraceae family and artemisinin biosynthesis.</title>
        <authorList>
            <person name="Shen Q."/>
            <person name="Zhang L."/>
            <person name="Liao Z."/>
            <person name="Wang S."/>
            <person name="Yan T."/>
            <person name="Shi P."/>
            <person name="Liu M."/>
            <person name="Fu X."/>
            <person name="Pan Q."/>
            <person name="Wang Y."/>
            <person name="Lv Z."/>
            <person name="Lu X."/>
            <person name="Zhang F."/>
            <person name="Jiang W."/>
            <person name="Ma Y."/>
            <person name="Chen M."/>
            <person name="Hao X."/>
            <person name="Li L."/>
            <person name="Tang Y."/>
            <person name="Lv G."/>
            <person name="Zhou Y."/>
            <person name="Sun X."/>
            <person name="Brodelius P.E."/>
            <person name="Rose J.K.C."/>
            <person name="Tang K."/>
        </authorList>
    </citation>
    <scope>NUCLEOTIDE SEQUENCE [LARGE SCALE GENOMIC DNA]</scope>
    <source>
        <strain evidence="3">cv. Huhao1</strain>
        <tissue evidence="2">Leaf</tissue>
    </source>
</reference>
<accession>A0A2U1MIC1</accession>
<dbReference type="GO" id="GO:0006357">
    <property type="term" value="P:regulation of transcription by RNA polymerase II"/>
    <property type="evidence" value="ECO:0007669"/>
    <property type="project" value="InterPro"/>
</dbReference>
<feature type="region of interest" description="Disordered" evidence="1">
    <location>
        <begin position="15"/>
        <end position="49"/>
    </location>
</feature>
<evidence type="ECO:0000256" key="1">
    <source>
        <dbReference type="SAM" id="MobiDB-lite"/>
    </source>
</evidence>
<comment type="caution">
    <text evidence="2">The sequence shown here is derived from an EMBL/GenBank/DDBJ whole genome shotgun (WGS) entry which is preliminary data.</text>
</comment>
<dbReference type="STRING" id="35608.A0A2U1MIC1"/>
<protein>
    <submittedName>
        <fullName evidence="2">DDT domain-containing protein</fullName>
    </submittedName>
</protein>
<dbReference type="PANTHER" id="PTHR36968">
    <property type="entry name" value="HOMEOBOX-DDT DOMAIN PROTEIN RLT2"/>
    <property type="match status" value="1"/>
</dbReference>
<dbReference type="InterPro" id="IPR044977">
    <property type="entry name" value="RLT1-3"/>
</dbReference>
<sequence>MLRIEKDEDFESEVAKGREIDLGTPSTVNEGVGTSSIDQGNTEIDGKKSGESWVQGLTEGEYSDLCDEERLNARVALISVANEGNIIRLVLEDRLDAATAV</sequence>
<dbReference type="EMBL" id="PKPP01005204">
    <property type="protein sequence ID" value="PWA61021.1"/>
    <property type="molecule type" value="Genomic_DNA"/>
</dbReference>
<feature type="compositionally biased region" description="Polar residues" evidence="1">
    <location>
        <begin position="24"/>
        <end position="42"/>
    </location>
</feature>
<evidence type="ECO:0000313" key="2">
    <source>
        <dbReference type="EMBL" id="PWA61021.1"/>
    </source>
</evidence>
<name>A0A2U1MIC1_ARTAN</name>
<gene>
    <name evidence="2" type="ORF">CTI12_AA377410</name>
</gene>
<organism evidence="2 3">
    <name type="scientific">Artemisia annua</name>
    <name type="common">Sweet wormwood</name>
    <dbReference type="NCBI Taxonomy" id="35608"/>
    <lineage>
        <taxon>Eukaryota</taxon>
        <taxon>Viridiplantae</taxon>
        <taxon>Streptophyta</taxon>
        <taxon>Embryophyta</taxon>
        <taxon>Tracheophyta</taxon>
        <taxon>Spermatophyta</taxon>
        <taxon>Magnoliopsida</taxon>
        <taxon>eudicotyledons</taxon>
        <taxon>Gunneridae</taxon>
        <taxon>Pentapetalae</taxon>
        <taxon>asterids</taxon>
        <taxon>campanulids</taxon>
        <taxon>Asterales</taxon>
        <taxon>Asteraceae</taxon>
        <taxon>Asteroideae</taxon>
        <taxon>Anthemideae</taxon>
        <taxon>Artemisiinae</taxon>
        <taxon>Artemisia</taxon>
    </lineage>
</organism>
<dbReference type="Proteomes" id="UP000245207">
    <property type="component" value="Unassembled WGS sequence"/>
</dbReference>
<dbReference type="PANTHER" id="PTHR36968:SF13">
    <property type="entry name" value="HOMEOBOX-DDT DOMAIN PROTEIN RLT1"/>
    <property type="match status" value="1"/>
</dbReference>